<dbReference type="SUPFAM" id="SSF75632">
    <property type="entry name" value="Cullin homology domain"/>
    <property type="match status" value="1"/>
</dbReference>
<dbReference type="GO" id="GO:0031625">
    <property type="term" value="F:ubiquitin protein ligase binding"/>
    <property type="evidence" value="ECO:0007669"/>
    <property type="project" value="InterPro"/>
</dbReference>
<dbReference type="InterPro" id="IPR059120">
    <property type="entry name" value="Cullin-like_AB"/>
</dbReference>
<dbReference type="PANTHER" id="PTHR11932">
    <property type="entry name" value="CULLIN"/>
    <property type="match status" value="1"/>
</dbReference>
<sequence length="824" mass="96273">MKNASSAREVDAKWPILLETINEVKRKIDGGISTPFTLNDYMKKTSIIFELCVTHRATEEVAERLLNSIRNTCTADICTVIEGQRDGPFLLELAQRWEKYKMFVKIIVALFNYLDRFYFNPEHNQGKSQGKKNKKLQPRCYEIFEECVFKKFKNEIFRITSMFIERSRMGEQVDSYMIKNISDMLILLDSTSESTFYLELETQFLTRAKVFYTQFAVKSLQNDSIGEYLMKCEQAYALESQFVSNCMHSMSNFKVQKVMDEVLLRNNSQRIIEGNLMHQFEFDEKENKNKKEKEKEKEKEGVKEQKQGEKDQNEQVLGNDGFLTLVELGRLDDLGRMFRLMNRLNSSEGVIPMADLFRGHILTIGTQLMQHGLIKYLNMRKEIEGQYERDKQQVKEQQKEQVKEQVKEQEKELVKEQVKEQVKVQLKEQVKEKKIFQEDDKDKEKVIEQEKEKEQDNDNEDQIFLLLNKKKKKKKKKKKMFGIIDENEIDEQNAQQTIEAANIIMDMNDDVIISNTNEPSSINQSLLNVSPTTEFVESILSIHKQFTTMCTIAFQRHSLFNQAIKTAFVEFLNRPYTMPQGQNLSQYSYVYNANQSHQQELEQISSSQQIAELLALYTDEIMKSKMAQFVDDVVKDKMNEIVAVLSFVHEKDVFNSRYGYLLSKRLLDAGTGMGNIQSIVPNTNNDNIPQQQQQSQQYLVQEECEKAFILALKQQFGHQFTASAEGMFMDYSQGADMQSRFEEYLTTSAKQLPLQMSVSILTMSYWPKLTKFTTIHLPLQLQLCVDEFLEFYSIINQERQIEWIHSCGSMALGVKFSQKRNILR</sequence>
<evidence type="ECO:0000313" key="7">
    <source>
        <dbReference type="EMBL" id="KAA6382891.1"/>
    </source>
</evidence>
<dbReference type="EMBL" id="SNRW01006531">
    <property type="protein sequence ID" value="KAA6382891.1"/>
    <property type="molecule type" value="Genomic_DNA"/>
</dbReference>
<dbReference type="Proteomes" id="UP000324800">
    <property type="component" value="Unassembled WGS sequence"/>
</dbReference>
<feature type="compositionally biased region" description="Basic and acidic residues" evidence="5">
    <location>
        <begin position="284"/>
        <end position="313"/>
    </location>
</feature>
<evidence type="ECO:0000259" key="6">
    <source>
        <dbReference type="PROSITE" id="PS50069"/>
    </source>
</evidence>
<accession>A0A5J4VJX7</accession>
<comment type="caution">
    <text evidence="7">The sequence shown here is derived from an EMBL/GenBank/DDBJ whole genome shotgun (WGS) entry which is preliminary data.</text>
</comment>
<evidence type="ECO:0000256" key="5">
    <source>
        <dbReference type="SAM" id="MobiDB-lite"/>
    </source>
</evidence>
<evidence type="ECO:0000256" key="3">
    <source>
        <dbReference type="RuleBase" id="RU003829"/>
    </source>
</evidence>
<evidence type="ECO:0000256" key="2">
    <source>
        <dbReference type="PROSITE-ProRule" id="PRU00330"/>
    </source>
</evidence>
<evidence type="ECO:0000313" key="8">
    <source>
        <dbReference type="Proteomes" id="UP000324800"/>
    </source>
</evidence>
<reference evidence="7 8" key="1">
    <citation type="submission" date="2019-03" db="EMBL/GenBank/DDBJ databases">
        <title>Single cell metagenomics reveals metabolic interactions within the superorganism composed of flagellate Streblomastix strix and complex community of Bacteroidetes bacteria on its surface.</title>
        <authorList>
            <person name="Treitli S.C."/>
            <person name="Kolisko M."/>
            <person name="Husnik F."/>
            <person name="Keeling P."/>
            <person name="Hampl V."/>
        </authorList>
    </citation>
    <scope>NUCLEOTIDE SEQUENCE [LARGE SCALE GENOMIC DNA]</scope>
    <source>
        <strain evidence="7">ST1C</strain>
    </source>
</reference>
<dbReference type="InterPro" id="IPR036317">
    <property type="entry name" value="Cullin_homology_sf"/>
</dbReference>
<dbReference type="Pfam" id="PF26557">
    <property type="entry name" value="Cullin_AB"/>
    <property type="match status" value="1"/>
</dbReference>
<dbReference type="SMART" id="SM00182">
    <property type="entry name" value="CULLIN"/>
    <property type="match status" value="1"/>
</dbReference>
<name>A0A5J4VJX7_9EUKA</name>
<dbReference type="GO" id="GO:0006511">
    <property type="term" value="P:ubiquitin-dependent protein catabolic process"/>
    <property type="evidence" value="ECO:0007669"/>
    <property type="project" value="InterPro"/>
</dbReference>
<dbReference type="InterPro" id="IPR001373">
    <property type="entry name" value="Cullin_N"/>
</dbReference>
<feature type="region of interest" description="Disordered" evidence="5">
    <location>
        <begin position="284"/>
        <end position="314"/>
    </location>
</feature>
<dbReference type="SUPFAM" id="SSF74788">
    <property type="entry name" value="Cullin repeat-like"/>
    <property type="match status" value="2"/>
</dbReference>
<proteinExistence type="inferred from homology"/>
<organism evidence="7 8">
    <name type="scientific">Streblomastix strix</name>
    <dbReference type="NCBI Taxonomy" id="222440"/>
    <lineage>
        <taxon>Eukaryota</taxon>
        <taxon>Metamonada</taxon>
        <taxon>Preaxostyla</taxon>
        <taxon>Oxymonadida</taxon>
        <taxon>Streblomastigidae</taxon>
        <taxon>Streblomastix</taxon>
    </lineage>
</organism>
<dbReference type="Pfam" id="PF00888">
    <property type="entry name" value="Cullin"/>
    <property type="match status" value="1"/>
</dbReference>
<dbReference type="InterPro" id="IPR045093">
    <property type="entry name" value="Cullin"/>
</dbReference>
<feature type="coiled-coil region" evidence="4">
    <location>
        <begin position="380"/>
        <end position="439"/>
    </location>
</feature>
<gene>
    <name evidence="7" type="ORF">EZS28_021581</name>
</gene>
<dbReference type="InterPro" id="IPR016158">
    <property type="entry name" value="Cullin_homology"/>
</dbReference>
<dbReference type="InterPro" id="IPR016159">
    <property type="entry name" value="Cullin_repeat-like_dom_sf"/>
</dbReference>
<evidence type="ECO:0000256" key="1">
    <source>
        <dbReference type="ARBA" id="ARBA00006019"/>
    </source>
</evidence>
<dbReference type="Gene3D" id="1.20.1310.10">
    <property type="entry name" value="Cullin Repeats"/>
    <property type="match status" value="4"/>
</dbReference>
<dbReference type="OrthoDB" id="27073at2759"/>
<protein>
    <submittedName>
        <fullName evidence="7">Putative cullin 3B</fullName>
    </submittedName>
</protein>
<evidence type="ECO:0000256" key="4">
    <source>
        <dbReference type="SAM" id="Coils"/>
    </source>
</evidence>
<comment type="similarity">
    <text evidence="1 2 3">Belongs to the cullin family.</text>
</comment>
<dbReference type="Gene3D" id="4.10.1030.10">
    <property type="entry name" value="Ring Box Chain A, domain 5"/>
    <property type="match status" value="1"/>
</dbReference>
<feature type="domain" description="Cullin family profile" evidence="6">
    <location>
        <begin position="609"/>
        <end position="824"/>
    </location>
</feature>
<dbReference type="AlphaFoldDB" id="A0A5J4VJX7"/>
<dbReference type="PROSITE" id="PS50069">
    <property type="entry name" value="CULLIN_2"/>
    <property type="match status" value="1"/>
</dbReference>
<keyword evidence="4" id="KW-0175">Coiled coil</keyword>